<feature type="region of interest" description="Disordered" evidence="1">
    <location>
        <begin position="123"/>
        <end position="155"/>
    </location>
</feature>
<dbReference type="Proteomes" id="UP001596434">
    <property type="component" value="Unassembled WGS sequence"/>
</dbReference>
<dbReference type="GeneID" id="96953199"/>
<evidence type="ECO:0000313" key="4">
    <source>
        <dbReference type="Proteomes" id="UP001596434"/>
    </source>
</evidence>
<proteinExistence type="predicted"/>
<comment type="caution">
    <text evidence="3">The sequence shown here is derived from an EMBL/GenBank/DDBJ whole genome shotgun (WGS) entry which is preliminary data.</text>
</comment>
<sequence>MPARPTVLHVDDDPTVLELSSDWATDERVTWLTAADPAAGLALLTDRDVDCLISDSMCTADGDPFVVRAADTVPALSVILFTATDREAVDPQTRRAAEAYVEKGATDQFARLFDRVSTLVADRTDADDSASAPSDDVPENASTTSGRPTSDDRSASWVTIGHYDPTADGPDLATTVVTAVDEYADRDVSTATPLYESIDAEVLETLLRRPDGESRDGIEVRFAFAGYDLAVTSEGRILLRSATA</sequence>
<feature type="domain" description="Halobacterial output" evidence="2">
    <location>
        <begin position="171"/>
        <end position="238"/>
    </location>
</feature>
<keyword evidence="4" id="KW-1185">Reference proteome</keyword>
<name>A0ABD5ZW68_9EURY</name>
<evidence type="ECO:0000256" key="1">
    <source>
        <dbReference type="SAM" id="MobiDB-lite"/>
    </source>
</evidence>
<reference evidence="3 4" key="1">
    <citation type="journal article" date="2019" name="Int. J. Syst. Evol. Microbiol.">
        <title>The Global Catalogue of Microorganisms (GCM) 10K type strain sequencing project: providing services to taxonomists for standard genome sequencing and annotation.</title>
        <authorList>
            <consortium name="The Broad Institute Genomics Platform"/>
            <consortium name="The Broad Institute Genome Sequencing Center for Infectious Disease"/>
            <person name="Wu L."/>
            <person name="Ma J."/>
        </authorList>
    </citation>
    <scope>NUCLEOTIDE SEQUENCE [LARGE SCALE GENOMIC DNA]</scope>
    <source>
        <strain evidence="3 4">GX21</strain>
    </source>
</reference>
<dbReference type="Pfam" id="PF18545">
    <property type="entry name" value="HalOD1"/>
    <property type="match status" value="1"/>
</dbReference>
<organism evidence="3 4">
    <name type="scientific">Haloplanus litoreus</name>
    <dbReference type="NCBI Taxonomy" id="767515"/>
    <lineage>
        <taxon>Archaea</taxon>
        <taxon>Methanobacteriati</taxon>
        <taxon>Methanobacteriota</taxon>
        <taxon>Stenosarchaea group</taxon>
        <taxon>Halobacteria</taxon>
        <taxon>Halobacteriales</taxon>
        <taxon>Haloferacaceae</taxon>
        <taxon>Haloplanus</taxon>
    </lineage>
</organism>
<protein>
    <submittedName>
        <fullName evidence="3">HalOD1 output domain-containing protein</fullName>
    </submittedName>
</protein>
<accession>A0ABD5ZW68</accession>
<dbReference type="EMBL" id="JBHTAT010000001">
    <property type="protein sequence ID" value="MFC7254863.1"/>
    <property type="molecule type" value="Genomic_DNA"/>
</dbReference>
<dbReference type="RefSeq" id="WP_379703062.1">
    <property type="nucleotide sequence ID" value="NZ_JBHTAT010000001.1"/>
</dbReference>
<dbReference type="InterPro" id="IPR011006">
    <property type="entry name" value="CheY-like_superfamily"/>
</dbReference>
<evidence type="ECO:0000259" key="2">
    <source>
        <dbReference type="Pfam" id="PF18545"/>
    </source>
</evidence>
<dbReference type="InterPro" id="IPR040624">
    <property type="entry name" value="HalOD1"/>
</dbReference>
<evidence type="ECO:0000313" key="3">
    <source>
        <dbReference type="EMBL" id="MFC7254863.1"/>
    </source>
</evidence>
<dbReference type="SUPFAM" id="SSF52172">
    <property type="entry name" value="CheY-like"/>
    <property type="match status" value="1"/>
</dbReference>
<dbReference type="Gene3D" id="3.40.50.2300">
    <property type="match status" value="1"/>
</dbReference>
<gene>
    <name evidence="3" type="ORF">ACFQKE_06075</name>
</gene>
<dbReference type="AlphaFoldDB" id="A0ABD5ZW68"/>